<organism evidence="2 3">
    <name type="scientific">Pseudocalidococcus azoricus BACA0444</name>
    <dbReference type="NCBI Taxonomy" id="2918990"/>
    <lineage>
        <taxon>Bacteria</taxon>
        <taxon>Bacillati</taxon>
        <taxon>Cyanobacteriota</taxon>
        <taxon>Cyanophyceae</taxon>
        <taxon>Acaryochloridales</taxon>
        <taxon>Thermosynechococcaceae</taxon>
        <taxon>Pseudocalidococcus</taxon>
        <taxon>Pseudocalidococcus azoricus</taxon>
    </lineage>
</organism>
<evidence type="ECO:0000313" key="3">
    <source>
        <dbReference type="Proteomes" id="UP001268256"/>
    </source>
</evidence>
<dbReference type="RefSeq" id="WP_322876707.1">
    <property type="nucleotide sequence ID" value="NZ_JAVMIP010000001.1"/>
</dbReference>
<feature type="region of interest" description="Disordered" evidence="1">
    <location>
        <begin position="38"/>
        <end position="105"/>
    </location>
</feature>
<dbReference type="AlphaFoldDB" id="A0AAE4JY52"/>
<sequence length="308" mass="33640">MTYKRLTNDEKAAIVVAYGQGESIKALATQFSVSENTIRRTIKSGDGEPHPVAPPPPPIKPLPQIVTPSPTLSVATPEPTPEVPPTPSKPLIRRRRSAPGQPEVVVPIPPATEAVSIGVSTLQALPEPVTRVYPAVEIDSEEEEEDDLSGLAGEDLEDFGDDDFEDEIEEEETDNPDDPTEAAEMLAEDASPAEIAIYPLDAAVLPRPCYLVIDTRSELLARPLGEFRGLGHASLDEEQQKTLPIFESRAVALRFSQRNQRIYKNSDSILRKTVVKVPDGNVLRKTTAYLQGKGITRLLIHGQVYALE</sequence>
<keyword evidence="3" id="KW-1185">Reference proteome</keyword>
<protein>
    <submittedName>
        <fullName evidence="2">Helix-turn-helix domain-containing protein</fullName>
    </submittedName>
</protein>
<gene>
    <name evidence="2" type="ORF">RIF25_01010</name>
</gene>
<dbReference type="Gene3D" id="1.10.10.60">
    <property type="entry name" value="Homeodomain-like"/>
    <property type="match status" value="1"/>
</dbReference>
<feature type="compositionally biased region" description="Acidic residues" evidence="1">
    <location>
        <begin position="138"/>
        <end position="160"/>
    </location>
</feature>
<evidence type="ECO:0000313" key="2">
    <source>
        <dbReference type="EMBL" id="MDS3859377.1"/>
    </source>
</evidence>
<feature type="compositionally biased region" description="Pro residues" evidence="1">
    <location>
        <begin position="51"/>
        <end position="61"/>
    </location>
</feature>
<comment type="caution">
    <text evidence="2">The sequence shown here is derived from an EMBL/GenBank/DDBJ whole genome shotgun (WGS) entry which is preliminary data.</text>
</comment>
<proteinExistence type="predicted"/>
<dbReference type="EMBL" id="JAVMIP010000001">
    <property type="protein sequence ID" value="MDS3859377.1"/>
    <property type="molecule type" value="Genomic_DNA"/>
</dbReference>
<reference evidence="3" key="1">
    <citation type="submission" date="2023-07" db="EMBL/GenBank/DDBJ databases">
        <authorList>
            <person name="Luz R."/>
            <person name="Cordeiro R."/>
            <person name="Fonseca A."/>
            <person name="Goncalves V."/>
        </authorList>
    </citation>
    <scope>NUCLEOTIDE SEQUENCE [LARGE SCALE GENOMIC DNA]</scope>
    <source>
        <strain evidence="3">BACA0444</strain>
    </source>
</reference>
<evidence type="ECO:0000256" key="1">
    <source>
        <dbReference type="SAM" id="MobiDB-lite"/>
    </source>
</evidence>
<accession>A0AAE4JY52</accession>
<dbReference type="Proteomes" id="UP001268256">
    <property type="component" value="Unassembled WGS sequence"/>
</dbReference>
<name>A0AAE4JY52_9CYAN</name>
<feature type="region of interest" description="Disordered" evidence="1">
    <location>
        <begin position="136"/>
        <end position="160"/>
    </location>
</feature>
<feature type="compositionally biased region" description="Pro residues" evidence="1">
    <location>
        <begin position="78"/>
        <end position="88"/>
    </location>
</feature>